<dbReference type="InterPro" id="IPR016181">
    <property type="entry name" value="Acyl_CoA_acyltransferase"/>
</dbReference>
<evidence type="ECO:0000313" key="4">
    <source>
        <dbReference type="EMBL" id="KAB5490688.1"/>
    </source>
</evidence>
<reference evidence="4" key="1">
    <citation type="submission" date="2019-10" db="EMBL/GenBank/DDBJ databases">
        <title>Muricauda hadale sp. nov., a piezophilic bacterium isolated from hadopelagic water of the Mariana Trench.</title>
        <authorList>
            <person name="Wei Y."/>
        </authorList>
    </citation>
    <scope>NUCLEOTIDE SEQUENCE [LARGE SCALE GENOMIC DNA]</scope>
    <source>
        <strain evidence="4">MT-229</strain>
    </source>
</reference>
<dbReference type="PANTHER" id="PTHR43877:SF2">
    <property type="entry name" value="AMINOALKYLPHOSPHONATE N-ACETYLTRANSFERASE-RELATED"/>
    <property type="match status" value="1"/>
</dbReference>
<sequence>MIRPAKISEIPDILSITRACAQKMEQNGIHQWNEHYPSEAAFVNDVERGELYVIVEKGSILGTIVVSTFMDDEYRPIQWFTPNGNSTYIHRLSVHPDHQGKGLAQQLMDFAETYSKNHRFVSVRLDTFSQNKRNQRFYEQRGYQKLGDIFFPKQSIHPFHCYELVL</sequence>
<evidence type="ECO:0000256" key="2">
    <source>
        <dbReference type="ARBA" id="ARBA00023315"/>
    </source>
</evidence>
<accession>A0A5N5IR51</accession>
<keyword evidence="1" id="KW-0808">Transferase</keyword>
<dbReference type="Gene3D" id="3.40.630.30">
    <property type="match status" value="1"/>
</dbReference>
<dbReference type="EMBL" id="VNIK02000002">
    <property type="protein sequence ID" value="KAB5490688.1"/>
    <property type="molecule type" value="Genomic_DNA"/>
</dbReference>
<evidence type="ECO:0000259" key="3">
    <source>
        <dbReference type="PROSITE" id="PS51186"/>
    </source>
</evidence>
<dbReference type="PANTHER" id="PTHR43877">
    <property type="entry name" value="AMINOALKYLPHOSPHONATE N-ACETYLTRANSFERASE-RELATED-RELATED"/>
    <property type="match status" value="1"/>
</dbReference>
<gene>
    <name evidence="4" type="ORF">FOT42_004460</name>
</gene>
<protein>
    <submittedName>
        <fullName evidence="4">GNAT family N-acetyltransferase</fullName>
    </submittedName>
</protein>
<dbReference type="SUPFAM" id="SSF55729">
    <property type="entry name" value="Acyl-CoA N-acyltransferases (Nat)"/>
    <property type="match status" value="1"/>
</dbReference>
<evidence type="ECO:0000256" key="1">
    <source>
        <dbReference type="ARBA" id="ARBA00022679"/>
    </source>
</evidence>
<feature type="domain" description="N-acetyltransferase" evidence="3">
    <location>
        <begin position="1"/>
        <end position="166"/>
    </location>
</feature>
<dbReference type="RefSeq" id="WP_151889384.1">
    <property type="nucleotide sequence ID" value="NZ_VNIK02000002.1"/>
</dbReference>
<dbReference type="InterPro" id="IPR050832">
    <property type="entry name" value="Bact_Acetyltransf"/>
</dbReference>
<dbReference type="AlphaFoldDB" id="A0A5N5IR51"/>
<comment type="caution">
    <text evidence="4">The sequence shown here is derived from an EMBL/GenBank/DDBJ whole genome shotgun (WGS) entry which is preliminary data.</text>
</comment>
<keyword evidence="2" id="KW-0012">Acyltransferase</keyword>
<dbReference type="OrthoDB" id="9796381at2"/>
<dbReference type="PROSITE" id="PS51186">
    <property type="entry name" value="GNAT"/>
    <property type="match status" value="1"/>
</dbReference>
<organism evidence="4 5">
    <name type="scientific">Flagellimonas hadalis</name>
    <dbReference type="NCBI Taxonomy" id="2597517"/>
    <lineage>
        <taxon>Bacteria</taxon>
        <taxon>Pseudomonadati</taxon>
        <taxon>Bacteroidota</taxon>
        <taxon>Flavobacteriia</taxon>
        <taxon>Flavobacteriales</taxon>
        <taxon>Flavobacteriaceae</taxon>
        <taxon>Flagellimonas</taxon>
    </lineage>
</organism>
<dbReference type="InterPro" id="IPR000182">
    <property type="entry name" value="GNAT_dom"/>
</dbReference>
<dbReference type="GO" id="GO:0016747">
    <property type="term" value="F:acyltransferase activity, transferring groups other than amino-acyl groups"/>
    <property type="evidence" value="ECO:0007669"/>
    <property type="project" value="InterPro"/>
</dbReference>
<evidence type="ECO:0000313" key="5">
    <source>
        <dbReference type="Proteomes" id="UP000319204"/>
    </source>
</evidence>
<keyword evidence="5" id="KW-1185">Reference proteome</keyword>
<dbReference type="CDD" id="cd04301">
    <property type="entry name" value="NAT_SF"/>
    <property type="match status" value="1"/>
</dbReference>
<dbReference type="Proteomes" id="UP000319204">
    <property type="component" value="Unassembled WGS sequence"/>
</dbReference>
<name>A0A5N5IR51_9FLAO</name>
<proteinExistence type="predicted"/>
<dbReference type="Pfam" id="PF00583">
    <property type="entry name" value="Acetyltransf_1"/>
    <property type="match status" value="1"/>
</dbReference>